<reference evidence="2" key="1">
    <citation type="submission" date="2013-04" db="EMBL/GenBank/DDBJ databases">
        <authorList>
            <person name="Qu J."/>
            <person name="Murali S.C."/>
            <person name="Bandaranaike D."/>
            <person name="Bellair M."/>
            <person name="Blankenburg K."/>
            <person name="Chao H."/>
            <person name="Dinh H."/>
            <person name="Doddapaneni H."/>
            <person name="Downs B."/>
            <person name="Dugan-Rocha S."/>
            <person name="Elkadiri S."/>
            <person name="Gnanaolivu R.D."/>
            <person name="Hernandez B."/>
            <person name="Javaid M."/>
            <person name="Jayaseelan J.C."/>
            <person name="Lee S."/>
            <person name="Li M."/>
            <person name="Ming W."/>
            <person name="Munidasa M."/>
            <person name="Muniz J."/>
            <person name="Nguyen L."/>
            <person name="Ongeri F."/>
            <person name="Osuji N."/>
            <person name="Pu L.-L."/>
            <person name="Puazo M."/>
            <person name="Qu C."/>
            <person name="Quiroz J."/>
            <person name="Raj R."/>
            <person name="Weissenberger G."/>
            <person name="Xin Y."/>
            <person name="Zou X."/>
            <person name="Han Y."/>
            <person name="Richards S."/>
            <person name="Worley K."/>
            <person name="Muzny D."/>
            <person name="Gibbs R."/>
        </authorList>
    </citation>
    <scope>NUCLEOTIDE SEQUENCE</scope>
    <source>
        <strain evidence="2">Sampled in the wild</strain>
    </source>
</reference>
<dbReference type="AlphaFoldDB" id="A0A8K0KGR4"/>
<proteinExistence type="predicted"/>
<dbReference type="InterPro" id="IPR040676">
    <property type="entry name" value="DUF5641"/>
</dbReference>
<dbReference type="PANTHER" id="PTHR47331:SF5">
    <property type="entry name" value="RIBONUCLEASE H"/>
    <property type="match status" value="1"/>
</dbReference>
<accession>A0A8K0KGR4</accession>
<feature type="non-terminal residue" evidence="2">
    <location>
        <position position="1"/>
    </location>
</feature>
<dbReference type="OrthoDB" id="8052806at2759"/>
<dbReference type="Proteomes" id="UP000792457">
    <property type="component" value="Unassembled WGS sequence"/>
</dbReference>
<evidence type="ECO:0000313" key="3">
    <source>
        <dbReference type="Proteomes" id="UP000792457"/>
    </source>
</evidence>
<protein>
    <recommendedName>
        <fullName evidence="1">DUF5641 domain-containing protein</fullName>
    </recommendedName>
</protein>
<sequence length="435" mass="49529">MGSIVDSSLRVPPCEASLCVVEEVPLVTQLKRFWELEEFTVRVAQNPEEIKCEELFVKTHRRNASGRYIVSLPFRSELPSLGESYSQAAKRFINLERKLLQRPRLKASYCQFLKEYENLGHMSRATLSGVYYLPHHGVHKSTPQGPKLRVVFDTSSRFSNGNSLNDVLLTKLQNDIFDFLLSFRTHLIAFTTDISKIYHDSTHALQEFELNTVTYGVVSAPYLAIRTLHQLVNDEGEKFPLAAQSLLHDTYIDDIVTGADSRRLTLVYPESGIIWKFNPLSAPHFGGLREAGIKSVKYHLPKSSDPGEIDCLTPGHFLVGRPLIGLPEYISNEAMNLPTRWKLIEQLFQHFWRRWSQEYLHTLRQRSKWTRGIGDPKIGDLVLIREPNLPPSLWKMGRIIQFFPDSAGVVRVAQLKTSSGIVTRPAVKLVPLPTL</sequence>
<feature type="domain" description="DUF5641" evidence="1">
    <location>
        <begin position="339"/>
        <end position="432"/>
    </location>
</feature>
<evidence type="ECO:0000313" key="2">
    <source>
        <dbReference type="EMBL" id="KAG8233696.1"/>
    </source>
</evidence>
<dbReference type="PANTHER" id="PTHR47331">
    <property type="entry name" value="PHD-TYPE DOMAIN-CONTAINING PROTEIN"/>
    <property type="match status" value="1"/>
</dbReference>
<evidence type="ECO:0000259" key="1">
    <source>
        <dbReference type="Pfam" id="PF18701"/>
    </source>
</evidence>
<dbReference type="Pfam" id="PF18701">
    <property type="entry name" value="DUF5641"/>
    <property type="match status" value="1"/>
</dbReference>
<dbReference type="SUPFAM" id="SSF56672">
    <property type="entry name" value="DNA/RNA polymerases"/>
    <property type="match status" value="1"/>
</dbReference>
<dbReference type="InterPro" id="IPR043502">
    <property type="entry name" value="DNA/RNA_pol_sf"/>
</dbReference>
<reference evidence="2" key="2">
    <citation type="submission" date="2017-10" db="EMBL/GenBank/DDBJ databases">
        <title>Ladona fulva Genome sequencing and assembly.</title>
        <authorList>
            <person name="Murali S."/>
            <person name="Richards S."/>
            <person name="Bandaranaike D."/>
            <person name="Bellair M."/>
            <person name="Blankenburg K."/>
            <person name="Chao H."/>
            <person name="Dinh H."/>
            <person name="Doddapaneni H."/>
            <person name="Dugan-Rocha S."/>
            <person name="Elkadiri S."/>
            <person name="Gnanaolivu R."/>
            <person name="Hernandez B."/>
            <person name="Skinner E."/>
            <person name="Javaid M."/>
            <person name="Lee S."/>
            <person name="Li M."/>
            <person name="Ming W."/>
            <person name="Munidasa M."/>
            <person name="Muniz J."/>
            <person name="Nguyen L."/>
            <person name="Hughes D."/>
            <person name="Osuji N."/>
            <person name="Pu L.-L."/>
            <person name="Puazo M."/>
            <person name="Qu C."/>
            <person name="Quiroz J."/>
            <person name="Raj R."/>
            <person name="Weissenberger G."/>
            <person name="Xin Y."/>
            <person name="Zou X."/>
            <person name="Han Y."/>
            <person name="Worley K."/>
            <person name="Muzny D."/>
            <person name="Gibbs R."/>
        </authorList>
    </citation>
    <scope>NUCLEOTIDE SEQUENCE</scope>
    <source>
        <strain evidence="2">Sampled in the wild</strain>
    </source>
</reference>
<dbReference type="EMBL" id="KZ308740">
    <property type="protein sequence ID" value="KAG8233696.1"/>
    <property type="molecule type" value="Genomic_DNA"/>
</dbReference>
<comment type="caution">
    <text evidence="2">The sequence shown here is derived from an EMBL/GenBank/DDBJ whole genome shotgun (WGS) entry which is preliminary data.</text>
</comment>
<keyword evidence="3" id="KW-1185">Reference proteome</keyword>
<name>A0A8K0KGR4_LADFU</name>
<organism evidence="2 3">
    <name type="scientific">Ladona fulva</name>
    <name type="common">Scarce chaser dragonfly</name>
    <name type="synonym">Libellula fulva</name>
    <dbReference type="NCBI Taxonomy" id="123851"/>
    <lineage>
        <taxon>Eukaryota</taxon>
        <taxon>Metazoa</taxon>
        <taxon>Ecdysozoa</taxon>
        <taxon>Arthropoda</taxon>
        <taxon>Hexapoda</taxon>
        <taxon>Insecta</taxon>
        <taxon>Pterygota</taxon>
        <taxon>Palaeoptera</taxon>
        <taxon>Odonata</taxon>
        <taxon>Epiprocta</taxon>
        <taxon>Anisoptera</taxon>
        <taxon>Libelluloidea</taxon>
        <taxon>Libellulidae</taxon>
        <taxon>Ladona</taxon>
    </lineage>
</organism>
<gene>
    <name evidence="2" type="ORF">J437_LFUL013348</name>
</gene>
<dbReference type="GO" id="GO:0071897">
    <property type="term" value="P:DNA biosynthetic process"/>
    <property type="evidence" value="ECO:0007669"/>
    <property type="project" value="UniProtKB-ARBA"/>
</dbReference>